<dbReference type="eggNOG" id="KOG0661">
    <property type="taxonomic scope" value="Eukaryota"/>
</dbReference>
<dbReference type="Pfam" id="PF00069">
    <property type="entry name" value="Pkinase"/>
    <property type="match status" value="1"/>
</dbReference>
<dbReference type="HOGENOM" id="CLU_392823_0_0_1"/>
<evidence type="ECO:0000313" key="5">
    <source>
        <dbReference type="Proteomes" id="UP000030651"/>
    </source>
</evidence>
<dbReference type="PANTHER" id="PTHR24359">
    <property type="entry name" value="SERINE/THREONINE-PROTEIN KINASE SBK1"/>
    <property type="match status" value="1"/>
</dbReference>
<feature type="chain" id="PRO_5012113366" description="Protein kinase domain-containing protein" evidence="2">
    <location>
        <begin position="16"/>
        <end position="702"/>
    </location>
</feature>
<gene>
    <name evidence="4" type="ORF">PFICI_12592</name>
</gene>
<feature type="signal peptide" evidence="2">
    <location>
        <begin position="1"/>
        <end position="15"/>
    </location>
</feature>
<keyword evidence="5" id="KW-1185">Reference proteome</keyword>
<organism evidence="4 5">
    <name type="scientific">Pestalotiopsis fici (strain W106-1 / CGMCC3.15140)</name>
    <dbReference type="NCBI Taxonomy" id="1229662"/>
    <lineage>
        <taxon>Eukaryota</taxon>
        <taxon>Fungi</taxon>
        <taxon>Dikarya</taxon>
        <taxon>Ascomycota</taxon>
        <taxon>Pezizomycotina</taxon>
        <taxon>Sordariomycetes</taxon>
        <taxon>Xylariomycetidae</taxon>
        <taxon>Amphisphaeriales</taxon>
        <taxon>Sporocadaceae</taxon>
        <taxon>Pestalotiopsis</taxon>
    </lineage>
</organism>
<keyword evidence="2" id="KW-0732">Signal</keyword>
<dbReference type="GO" id="GO:0004674">
    <property type="term" value="F:protein serine/threonine kinase activity"/>
    <property type="evidence" value="ECO:0007669"/>
    <property type="project" value="TreeGrafter"/>
</dbReference>
<dbReference type="GO" id="GO:0005524">
    <property type="term" value="F:ATP binding"/>
    <property type="evidence" value="ECO:0007669"/>
    <property type="project" value="InterPro"/>
</dbReference>
<dbReference type="SUPFAM" id="SSF56112">
    <property type="entry name" value="Protein kinase-like (PK-like)"/>
    <property type="match status" value="1"/>
</dbReference>
<feature type="compositionally biased region" description="Basic and acidic residues" evidence="1">
    <location>
        <begin position="690"/>
        <end position="702"/>
    </location>
</feature>
<dbReference type="PROSITE" id="PS50011">
    <property type="entry name" value="PROTEIN_KINASE_DOM"/>
    <property type="match status" value="1"/>
</dbReference>
<name>W3WP59_PESFW</name>
<accession>W3WP59</accession>
<dbReference type="PANTHER" id="PTHR24359:SF1">
    <property type="entry name" value="INHIBITOR OF NUCLEAR FACTOR KAPPA-B KINASE EPSILON SUBUNIT HOMOLOG 1-RELATED"/>
    <property type="match status" value="1"/>
</dbReference>
<dbReference type="InterPro" id="IPR008271">
    <property type="entry name" value="Ser/Thr_kinase_AS"/>
</dbReference>
<dbReference type="GeneID" id="19277605"/>
<protein>
    <recommendedName>
        <fullName evidence="3">Protein kinase domain-containing protein</fullName>
    </recommendedName>
</protein>
<dbReference type="InterPro" id="IPR011009">
    <property type="entry name" value="Kinase-like_dom_sf"/>
</dbReference>
<dbReference type="SMART" id="SM00220">
    <property type="entry name" value="S_TKc"/>
    <property type="match status" value="1"/>
</dbReference>
<sequence length="702" mass="80108">MPILLLLSCGTFGSSQVSVDQIPPRIAYNADEEKSATSPDPYLDFVRPTLASSQPGEFHTRRPTRRRTFPDAETTSRLLSRSLSLKSLLRRHTFGSQPPMAPILTESVTISGQVRHKYMELKWLPRNFGKDLLGICDMDTLVKEIKSKTRDFADRETQDLKDFIRNKAPQLSVMLLYFKDIGLIEQFYRHGITDSHFPLDSRQADDNPDQMHVTHPRATLDIDERSSHVLFYAPHPSQNEFFVPVLEWKGFNDTPLTGQLPFLIKPTAISTTDFSIVRKSTIHRHHVDMKVNGLKTEVDEDNNPLVAIKELLQTTMTLTQFETLTRYEYNCLNKLRTSEFDTPHLIKAAAFYRKDDSLFFVFPWAKHGNLLNFWKQKSPEIHDQRYVRWLFGQFLGMAQTVESLHNPNVNIRHGDLKPENILCFESSDSNAEGKDTPYVFVISDVGLAKEHERLTQFRSRTKQPGGGTMVYAAPEMEMHENRATSRRYDIWSLGCIYLEFIIWLLYKFEGLQEFSKQRNGKFYRIQDNTDALRPGGIVKTAELNPAVSHWISHAIKSSRTAPNEDSAISRLLSLIADRLLVIDANPDYTDLKSADNDEAISLSPISSSPPSQFVDQPTIRVRRASTDLGRRMSTERAYAGEMYDEISEIIRQAQTGQIKWINHGDSTLQIPDLPPSPSRPALRGNEVSTDYDHSAERSVSDA</sequence>
<evidence type="ECO:0000259" key="3">
    <source>
        <dbReference type="PROSITE" id="PS50011"/>
    </source>
</evidence>
<dbReference type="KEGG" id="pfy:PFICI_12592"/>
<dbReference type="InterPro" id="IPR000719">
    <property type="entry name" value="Prot_kinase_dom"/>
</dbReference>
<evidence type="ECO:0000256" key="1">
    <source>
        <dbReference type="SAM" id="MobiDB-lite"/>
    </source>
</evidence>
<dbReference type="InParanoid" id="W3WP59"/>
<dbReference type="Proteomes" id="UP000030651">
    <property type="component" value="Unassembled WGS sequence"/>
</dbReference>
<feature type="domain" description="Protein kinase" evidence="3">
    <location>
        <begin position="263"/>
        <end position="580"/>
    </location>
</feature>
<dbReference type="CDD" id="cd00180">
    <property type="entry name" value="PKc"/>
    <property type="match status" value="1"/>
</dbReference>
<evidence type="ECO:0000256" key="2">
    <source>
        <dbReference type="SAM" id="SignalP"/>
    </source>
</evidence>
<dbReference type="Gene3D" id="1.10.510.10">
    <property type="entry name" value="Transferase(Phosphotransferase) domain 1"/>
    <property type="match status" value="1"/>
</dbReference>
<proteinExistence type="predicted"/>
<dbReference type="STRING" id="1229662.W3WP59"/>
<dbReference type="PROSITE" id="PS00108">
    <property type="entry name" value="PROTEIN_KINASE_ST"/>
    <property type="match status" value="1"/>
</dbReference>
<evidence type="ECO:0000313" key="4">
    <source>
        <dbReference type="EMBL" id="ETS75648.1"/>
    </source>
</evidence>
<dbReference type="OMA" id="NPHVAVK"/>
<feature type="region of interest" description="Disordered" evidence="1">
    <location>
        <begin position="668"/>
        <end position="702"/>
    </location>
</feature>
<dbReference type="RefSeq" id="XP_007839364.1">
    <property type="nucleotide sequence ID" value="XM_007841173.1"/>
</dbReference>
<dbReference type="AlphaFoldDB" id="W3WP59"/>
<reference evidence="5" key="1">
    <citation type="journal article" date="2015" name="BMC Genomics">
        <title>Genomic and transcriptomic analysis of the endophytic fungus Pestalotiopsis fici reveals its lifestyle and high potential for synthesis of natural products.</title>
        <authorList>
            <person name="Wang X."/>
            <person name="Zhang X."/>
            <person name="Liu L."/>
            <person name="Xiang M."/>
            <person name="Wang W."/>
            <person name="Sun X."/>
            <person name="Che Y."/>
            <person name="Guo L."/>
            <person name="Liu G."/>
            <person name="Guo L."/>
            <person name="Wang C."/>
            <person name="Yin W.B."/>
            <person name="Stadler M."/>
            <person name="Zhang X."/>
            <person name="Liu X."/>
        </authorList>
    </citation>
    <scope>NUCLEOTIDE SEQUENCE [LARGE SCALE GENOMIC DNA]</scope>
    <source>
        <strain evidence="5">W106-1 / CGMCC3.15140</strain>
    </source>
</reference>
<dbReference type="OrthoDB" id="5125733at2759"/>
<dbReference type="EMBL" id="KI912118">
    <property type="protein sequence ID" value="ETS75648.1"/>
    <property type="molecule type" value="Genomic_DNA"/>
</dbReference>